<dbReference type="SUPFAM" id="SSF53850">
    <property type="entry name" value="Periplasmic binding protein-like II"/>
    <property type="match status" value="1"/>
</dbReference>
<evidence type="ECO:0000256" key="4">
    <source>
        <dbReference type="ARBA" id="ARBA00023163"/>
    </source>
</evidence>
<dbReference type="InterPro" id="IPR036388">
    <property type="entry name" value="WH-like_DNA-bd_sf"/>
</dbReference>
<dbReference type="Proteomes" id="UP001152467">
    <property type="component" value="Unassembled WGS sequence"/>
</dbReference>
<evidence type="ECO:0000313" key="7">
    <source>
        <dbReference type="EMBL" id="CAH9068155.1"/>
    </source>
</evidence>
<dbReference type="GO" id="GO:0003700">
    <property type="term" value="F:DNA-binding transcription factor activity"/>
    <property type="evidence" value="ECO:0007669"/>
    <property type="project" value="InterPro"/>
</dbReference>
<dbReference type="InterPro" id="IPR058163">
    <property type="entry name" value="LysR-type_TF_proteobact-type"/>
</dbReference>
<dbReference type="PROSITE" id="PS50931">
    <property type="entry name" value="HTH_LYSR"/>
    <property type="match status" value="1"/>
</dbReference>
<reference evidence="6 9" key="1">
    <citation type="submission" date="2022-07" db="EMBL/GenBank/DDBJ databases">
        <authorList>
            <person name="Criscuolo A."/>
        </authorList>
    </citation>
    <scope>NUCLEOTIDE SEQUENCE</scope>
    <source>
        <strain evidence="9">CIP 111951</strain>
        <strain evidence="6">CIP111854</strain>
        <strain evidence="7">CIP111951</strain>
    </source>
</reference>
<dbReference type="GO" id="GO:0006351">
    <property type="term" value="P:DNA-templated transcription"/>
    <property type="evidence" value="ECO:0007669"/>
    <property type="project" value="TreeGrafter"/>
</dbReference>
<sequence>MFKELSHFTALRCVEAAARHKSYSLAAKELFVTQAAVSQQIRALESHLGCKLFYRQGRGMQPTPQCKHLAQSLSHNFEEIVANVRQATCEPLEGTLTITTTQSFASMILIPNMWRFSKAHPDIAIRVLVSPNVEDIKHGEVDVAIRYGHSLFAGLEQEIILDDQLVPLCSPSFAEQENLHNINNMSHCQLVYYSFTDYWQSWFSQAGIKRNDDKSQWLEVSNMDFALSAVMTGHGICLGSATQAKHYLKQGLLVQPYDVCCEPSVRYSFLHNPNSPRVARIQIFKDWLLTQLQN</sequence>
<evidence type="ECO:0000313" key="9">
    <source>
        <dbReference type="Proteomes" id="UP001152485"/>
    </source>
</evidence>
<dbReference type="EMBL" id="CAMAPD010000033">
    <property type="protein sequence ID" value="CAH9068155.1"/>
    <property type="molecule type" value="Genomic_DNA"/>
</dbReference>
<evidence type="ECO:0000256" key="3">
    <source>
        <dbReference type="ARBA" id="ARBA00023125"/>
    </source>
</evidence>
<dbReference type="RefSeq" id="WP_261595360.1">
    <property type="nucleotide sequence ID" value="NZ_CAMAPC010000029.1"/>
</dbReference>
<dbReference type="Pfam" id="PF00126">
    <property type="entry name" value="HTH_1"/>
    <property type="match status" value="1"/>
</dbReference>
<dbReference type="Pfam" id="PF03466">
    <property type="entry name" value="LysR_substrate"/>
    <property type="match status" value="1"/>
</dbReference>
<evidence type="ECO:0000313" key="6">
    <source>
        <dbReference type="EMBL" id="CAH9067000.1"/>
    </source>
</evidence>
<feature type="domain" description="HTH lysR-type" evidence="5">
    <location>
        <begin position="8"/>
        <end position="63"/>
    </location>
</feature>
<dbReference type="EMBL" id="CAMAPC010000029">
    <property type="protein sequence ID" value="CAH9067000.1"/>
    <property type="molecule type" value="Genomic_DNA"/>
</dbReference>
<organism evidence="6 8">
    <name type="scientific">Pseudoalteromonas holothuriae</name>
    <dbReference type="NCBI Taxonomy" id="2963714"/>
    <lineage>
        <taxon>Bacteria</taxon>
        <taxon>Pseudomonadati</taxon>
        <taxon>Pseudomonadota</taxon>
        <taxon>Gammaproteobacteria</taxon>
        <taxon>Alteromonadales</taxon>
        <taxon>Pseudoalteromonadaceae</taxon>
        <taxon>Pseudoalteromonas</taxon>
    </lineage>
</organism>
<proteinExistence type="inferred from homology"/>
<keyword evidence="4" id="KW-0804">Transcription</keyword>
<dbReference type="Proteomes" id="UP001152485">
    <property type="component" value="Unassembled WGS sequence"/>
</dbReference>
<dbReference type="PRINTS" id="PR00039">
    <property type="entry name" value="HTHLYSR"/>
</dbReference>
<comment type="caution">
    <text evidence="6">The sequence shown here is derived from an EMBL/GenBank/DDBJ whole genome shotgun (WGS) entry which is preliminary data.</text>
</comment>
<dbReference type="SUPFAM" id="SSF46785">
    <property type="entry name" value="Winged helix' DNA-binding domain"/>
    <property type="match status" value="1"/>
</dbReference>
<evidence type="ECO:0000313" key="8">
    <source>
        <dbReference type="Proteomes" id="UP001152467"/>
    </source>
</evidence>
<dbReference type="Gene3D" id="3.40.190.10">
    <property type="entry name" value="Periplasmic binding protein-like II"/>
    <property type="match status" value="2"/>
</dbReference>
<keyword evidence="2" id="KW-0805">Transcription regulation</keyword>
<keyword evidence="3" id="KW-0238">DNA-binding</keyword>
<dbReference type="Gene3D" id="1.10.10.10">
    <property type="entry name" value="Winged helix-like DNA-binding domain superfamily/Winged helix DNA-binding domain"/>
    <property type="match status" value="1"/>
</dbReference>
<name>A0A9W4W062_9GAMM</name>
<dbReference type="AlphaFoldDB" id="A0A9W4W062"/>
<dbReference type="GO" id="GO:0043565">
    <property type="term" value="F:sequence-specific DNA binding"/>
    <property type="evidence" value="ECO:0007669"/>
    <property type="project" value="TreeGrafter"/>
</dbReference>
<keyword evidence="8" id="KW-1185">Reference proteome</keyword>
<evidence type="ECO:0000256" key="1">
    <source>
        <dbReference type="ARBA" id="ARBA00009437"/>
    </source>
</evidence>
<dbReference type="InterPro" id="IPR036390">
    <property type="entry name" value="WH_DNA-bd_sf"/>
</dbReference>
<dbReference type="InterPro" id="IPR000847">
    <property type="entry name" value="LysR_HTH_N"/>
</dbReference>
<evidence type="ECO:0000256" key="2">
    <source>
        <dbReference type="ARBA" id="ARBA00023015"/>
    </source>
</evidence>
<accession>A0A9W4W062</accession>
<dbReference type="InterPro" id="IPR005119">
    <property type="entry name" value="LysR_subst-bd"/>
</dbReference>
<protein>
    <submittedName>
        <fullName evidence="6">Glycine cleavage system transcriptional activator</fullName>
    </submittedName>
</protein>
<gene>
    <name evidence="6" type="primary">gcvA_3</name>
    <name evidence="6" type="ORF">PSECIP111854_04003</name>
    <name evidence="7" type="ORF">PSECIP111951_04043</name>
</gene>
<evidence type="ECO:0000259" key="5">
    <source>
        <dbReference type="PROSITE" id="PS50931"/>
    </source>
</evidence>
<dbReference type="PANTHER" id="PTHR30537">
    <property type="entry name" value="HTH-TYPE TRANSCRIPTIONAL REGULATOR"/>
    <property type="match status" value="1"/>
</dbReference>
<dbReference type="PANTHER" id="PTHR30537:SF79">
    <property type="entry name" value="TRANSCRIPTIONAL REGULATOR-RELATED"/>
    <property type="match status" value="1"/>
</dbReference>
<comment type="similarity">
    <text evidence="1">Belongs to the LysR transcriptional regulatory family.</text>
</comment>